<feature type="region of interest" description="Disordered" evidence="1">
    <location>
        <begin position="25"/>
        <end position="45"/>
    </location>
</feature>
<comment type="caution">
    <text evidence="3">The sequence shown here is derived from an EMBL/GenBank/DDBJ whole genome shotgun (WGS) entry which is preliminary data.</text>
</comment>
<keyword evidence="2" id="KW-0812">Transmembrane</keyword>
<keyword evidence="4" id="KW-1185">Reference proteome</keyword>
<sequence>MSALSNTLRQTAQISARRSAAAARLAQPSGRRYASGATAPHHWEPPHYTLKSVISADGTADNVEANQERVSKFTPTEVYPLLAAVATVSAFAVANIYWAFQRPEGELRLVPNRLKKGHEVAPWEDERALAGKW</sequence>
<evidence type="ECO:0000313" key="3">
    <source>
        <dbReference type="EMBL" id="POY70345.1"/>
    </source>
</evidence>
<dbReference type="AlphaFoldDB" id="A0A2S5B0R4"/>
<dbReference type="OrthoDB" id="2522441at2759"/>
<keyword evidence="2" id="KW-0472">Membrane</keyword>
<accession>A0A2S5B0R4</accession>
<evidence type="ECO:0000313" key="4">
    <source>
        <dbReference type="Proteomes" id="UP000237144"/>
    </source>
</evidence>
<gene>
    <name evidence="3" type="ORF">BMF94_6625</name>
</gene>
<evidence type="ECO:0000256" key="2">
    <source>
        <dbReference type="SAM" id="Phobius"/>
    </source>
</evidence>
<organism evidence="3 4">
    <name type="scientific">Rhodotorula taiwanensis</name>
    <dbReference type="NCBI Taxonomy" id="741276"/>
    <lineage>
        <taxon>Eukaryota</taxon>
        <taxon>Fungi</taxon>
        <taxon>Dikarya</taxon>
        <taxon>Basidiomycota</taxon>
        <taxon>Pucciniomycotina</taxon>
        <taxon>Microbotryomycetes</taxon>
        <taxon>Sporidiobolales</taxon>
        <taxon>Sporidiobolaceae</taxon>
        <taxon>Rhodotorula</taxon>
    </lineage>
</organism>
<proteinExistence type="predicted"/>
<dbReference type="Proteomes" id="UP000237144">
    <property type="component" value="Unassembled WGS sequence"/>
</dbReference>
<dbReference type="EMBL" id="PJQD01000122">
    <property type="protein sequence ID" value="POY70345.1"/>
    <property type="molecule type" value="Genomic_DNA"/>
</dbReference>
<name>A0A2S5B0R4_9BASI</name>
<protein>
    <submittedName>
        <fullName evidence="3">Uncharacterized protein</fullName>
    </submittedName>
</protein>
<feature type="transmembrane region" description="Helical" evidence="2">
    <location>
        <begin position="78"/>
        <end position="100"/>
    </location>
</feature>
<evidence type="ECO:0000256" key="1">
    <source>
        <dbReference type="SAM" id="MobiDB-lite"/>
    </source>
</evidence>
<reference evidence="3 4" key="1">
    <citation type="journal article" date="2018" name="Front. Microbiol.">
        <title>Prospects for Fungal Bioremediation of Acidic Radioactive Waste Sites: Characterization and Genome Sequence of Rhodotorula taiwanensis MD1149.</title>
        <authorList>
            <person name="Tkavc R."/>
            <person name="Matrosova V.Y."/>
            <person name="Grichenko O.E."/>
            <person name="Gostincar C."/>
            <person name="Volpe R.P."/>
            <person name="Klimenkova P."/>
            <person name="Gaidamakova E.K."/>
            <person name="Zhou C.E."/>
            <person name="Stewart B.J."/>
            <person name="Lyman M.G."/>
            <person name="Malfatti S.A."/>
            <person name="Rubinfeld B."/>
            <person name="Courtot M."/>
            <person name="Singh J."/>
            <person name="Dalgard C.L."/>
            <person name="Hamilton T."/>
            <person name="Frey K.G."/>
            <person name="Gunde-Cimerman N."/>
            <person name="Dugan L."/>
            <person name="Daly M.J."/>
        </authorList>
    </citation>
    <scope>NUCLEOTIDE SEQUENCE [LARGE SCALE GENOMIC DNA]</scope>
    <source>
        <strain evidence="3 4">MD1149</strain>
    </source>
</reference>
<keyword evidence="2" id="KW-1133">Transmembrane helix</keyword>